<proteinExistence type="predicted"/>
<dbReference type="EMBL" id="JAUJYN010000005">
    <property type="protein sequence ID" value="KAK1270908.1"/>
    <property type="molecule type" value="Genomic_DNA"/>
</dbReference>
<evidence type="ECO:0000313" key="2">
    <source>
        <dbReference type="EMBL" id="KAK1270908.1"/>
    </source>
</evidence>
<dbReference type="AlphaFoldDB" id="A0AAV9B397"/>
<organism evidence="2 3">
    <name type="scientific">Acorus gramineus</name>
    <name type="common">Dwarf sweet flag</name>
    <dbReference type="NCBI Taxonomy" id="55184"/>
    <lineage>
        <taxon>Eukaryota</taxon>
        <taxon>Viridiplantae</taxon>
        <taxon>Streptophyta</taxon>
        <taxon>Embryophyta</taxon>
        <taxon>Tracheophyta</taxon>
        <taxon>Spermatophyta</taxon>
        <taxon>Magnoliopsida</taxon>
        <taxon>Liliopsida</taxon>
        <taxon>Acoraceae</taxon>
        <taxon>Acorus</taxon>
    </lineage>
</organism>
<reference evidence="2" key="2">
    <citation type="submission" date="2023-06" db="EMBL/GenBank/DDBJ databases">
        <authorList>
            <person name="Ma L."/>
            <person name="Liu K.-W."/>
            <person name="Li Z."/>
            <person name="Hsiao Y.-Y."/>
            <person name="Qi Y."/>
            <person name="Fu T."/>
            <person name="Tang G."/>
            <person name="Zhang D."/>
            <person name="Sun W.-H."/>
            <person name="Liu D.-K."/>
            <person name="Li Y."/>
            <person name="Chen G.-Z."/>
            <person name="Liu X.-D."/>
            <person name="Liao X.-Y."/>
            <person name="Jiang Y.-T."/>
            <person name="Yu X."/>
            <person name="Hao Y."/>
            <person name="Huang J."/>
            <person name="Zhao X.-W."/>
            <person name="Ke S."/>
            <person name="Chen Y.-Y."/>
            <person name="Wu W.-L."/>
            <person name="Hsu J.-L."/>
            <person name="Lin Y.-F."/>
            <person name="Huang M.-D."/>
            <person name="Li C.-Y."/>
            <person name="Huang L."/>
            <person name="Wang Z.-W."/>
            <person name="Zhao X."/>
            <person name="Zhong W.-Y."/>
            <person name="Peng D.-H."/>
            <person name="Ahmad S."/>
            <person name="Lan S."/>
            <person name="Zhang J.-S."/>
            <person name="Tsai W.-C."/>
            <person name="Van De Peer Y."/>
            <person name="Liu Z.-J."/>
        </authorList>
    </citation>
    <scope>NUCLEOTIDE SEQUENCE</scope>
    <source>
        <strain evidence="2">SCP</strain>
        <tissue evidence="2">Leaves</tissue>
    </source>
</reference>
<accession>A0AAV9B397</accession>
<dbReference type="InterPro" id="IPR018289">
    <property type="entry name" value="MULE_transposase_dom"/>
</dbReference>
<evidence type="ECO:0000313" key="3">
    <source>
        <dbReference type="Proteomes" id="UP001179952"/>
    </source>
</evidence>
<protein>
    <recommendedName>
        <fullName evidence="1">MULE transposase domain-containing protein</fullName>
    </recommendedName>
</protein>
<dbReference type="Pfam" id="PF10551">
    <property type="entry name" value="MULE"/>
    <property type="match status" value="1"/>
</dbReference>
<keyword evidence="3" id="KW-1185">Reference proteome</keyword>
<reference evidence="2" key="1">
    <citation type="journal article" date="2023" name="Nat. Commun.">
        <title>Diploid and tetraploid genomes of Acorus and the evolution of monocots.</title>
        <authorList>
            <person name="Ma L."/>
            <person name="Liu K.W."/>
            <person name="Li Z."/>
            <person name="Hsiao Y.Y."/>
            <person name="Qi Y."/>
            <person name="Fu T."/>
            <person name="Tang G.D."/>
            <person name="Zhang D."/>
            <person name="Sun W.H."/>
            <person name="Liu D.K."/>
            <person name="Li Y."/>
            <person name="Chen G.Z."/>
            <person name="Liu X.D."/>
            <person name="Liao X.Y."/>
            <person name="Jiang Y.T."/>
            <person name="Yu X."/>
            <person name="Hao Y."/>
            <person name="Huang J."/>
            <person name="Zhao X.W."/>
            <person name="Ke S."/>
            <person name="Chen Y.Y."/>
            <person name="Wu W.L."/>
            <person name="Hsu J.L."/>
            <person name="Lin Y.F."/>
            <person name="Huang M.D."/>
            <person name="Li C.Y."/>
            <person name="Huang L."/>
            <person name="Wang Z.W."/>
            <person name="Zhao X."/>
            <person name="Zhong W.Y."/>
            <person name="Peng D.H."/>
            <person name="Ahmad S."/>
            <person name="Lan S."/>
            <person name="Zhang J.S."/>
            <person name="Tsai W.C."/>
            <person name="Van de Peer Y."/>
            <person name="Liu Z.J."/>
        </authorList>
    </citation>
    <scope>NUCLEOTIDE SEQUENCE</scope>
    <source>
        <strain evidence="2">SCP</strain>
    </source>
</reference>
<feature type="domain" description="MULE transposase" evidence="1">
    <location>
        <begin position="142"/>
        <end position="182"/>
    </location>
</feature>
<comment type="caution">
    <text evidence="2">The sequence shown here is derived from an EMBL/GenBank/DDBJ whole genome shotgun (WGS) entry which is preliminary data.</text>
</comment>
<gene>
    <name evidence="2" type="ORF">QJS04_geneDACA019689</name>
</gene>
<dbReference type="Proteomes" id="UP001179952">
    <property type="component" value="Unassembled WGS sequence"/>
</dbReference>
<evidence type="ECO:0000259" key="1">
    <source>
        <dbReference type="Pfam" id="PF10551"/>
    </source>
</evidence>
<dbReference type="PANTHER" id="PTHR47718">
    <property type="entry name" value="OS01G0519700 PROTEIN"/>
    <property type="match status" value="1"/>
</dbReference>
<name>A0AAV9B397_ACOGR</name>
<sequence>MKDGDRWKVNNFVEGHAHVLCTPRKTHLLRSFREVTPAQKSLIDTFRGANVNTAQTISVMGIDSEGYEEVGCTERDDRNYIGKTRNEMRDYDAELFLNHFKKKAEMNPSYYFAYKVDEENRLTHCFWADGGARKAYAHFGDVVVFDTTYSINKYSLICAPFTGVNHHFQSINFGCGLLKDEINHQKHSSPIKILL</sequence>